<protein>
    <submittedName>
        <fullName evidence="1">Uncharacterized protein</fullName>
    </submittedName>
</protein>
<evidence type="ECO:0000313" key="1">
    <source>
        <dbReference type="EMBL" id="AKC87140.1"/>
    </source>
</evidence>
<reference evidence="1 2" key="1">
    <citation type="journal article" date="2015" name="Genome Announc.">
        <title>Complete Genome Sequence of Pseudoxanthomonas suwonensis Strain J1, a Cellulose-Degrading Bacterium Isolated from Leaf- and Wood-Enriched Soil.</title>
        <authorList>
            <person name="Hou L."/>
            <person name="Jiang J."/>
            <person name="Xu Z."/>
            <person name="Zhou Y."/>
            <person name="Leung F.C."/>
        </authorList>
    </citation>
    <scope>NUCLEOTIDE SEQUENCE [LARGE SCALE GENOMIC DNA]</scope>
    <source>
        <strain evidence="1 2">J1</strain>
    </source>
</reference>
<dbReference type="KEGG" id="psuw:WQ53_10675"/>
<sequence length="209" mass="23283">MSYKIILDDVLGAFAAAADRPSKALVDEWTEKYPQFETEIVEFALEWAATVLVGSELLTVEEEDHLVSHTMSHLQRVSQKQDHVAAAPSPVRSAGATRDQIRRVEAAFRARGPQAAWTKSLGIDESILALFEEHMILPPVPQRLLNAFSSALNEGVDAVSAWLFQDNSRVVLARSAAKAPTRTRWTFEQAVENSTLSDEAKQQWLRETI</sequence>
<organism evidence="1 2">
    <name type="scientific">Pseudoxanthomonas suwonensis</name>
    <dbReference type="NCBI Taxonomy" id="314722"/>
    <lineage>
        <taxon>Bacteria</taxon>
        <taxon>Pseudomonadati</taxon>
        <taxon>Pseudomonadota</taxon>
        <taxon>Gammaproteobacteria</taxon>
        <taxon>Lysobacterales</taxon>
        <taxon>Lysobacteraceae</taxon>
        <taxon>Pseudoxanthomonas</taxon>
    </lineage>
</organism>
<dbReference type="EMBL" id="CP011144">
    <property type="protein sequence ID" value="AKC87140.1"/>
    <property type="molecule type" value="Genomic_DNA"/>
</dbReference>
<gene>
    <name evidence="1" type="ORF">WQ53_10675</name>
</gene>
<proteinExistence type="predicted"/>
<dbReference type="RefSeq" id="WP_052632158.1">
    <property type="nucleotide sequence ID" value="NZ_CP011144.1"/>
</dbReference>
<accession>A0A0E3UNQ0</accession>
<dbReference type="Proteomes" id="UP000033067">
    <property type="component" value="Chromosome"/>
</dbReference>
<evidence type="ECO:0000313" key="2">
    <source>
        <dbReference type="Proteomes" id="UP000033067"/>
    </source>
</evidence>
<dbReference type="OrthoDB" id="6057926at2"/>
<keyword evidence="2" id="KW-1185">Reference proteome</keyword>
<dbReference type="PATRIC" id="fig|314722.6.peg.2302"/>
<name>A0A0E3UNQ0_9GAMM</name>
<dbReference type="AlphaFoldDB" id="A0A0E3UNQ0"/>